<organism evidence="1 2">
    <name type="scientific">Deinococcus aluminii</name>
    <dbReference type="NCBI Taxonomy" id="1656885"/>
    <lineage>
        <taxon>Bacteria</taxon>
        <taxon>Thermotogati</taxon>
        <taxon>Deinococcota</taxon>
        <taxon>Deinococci</taxon>
        <taxon>Deinococcales</taxon>
        <taxon>Deinococcaceae</taxon>
        <taxon>Deinococcus</taxon>
    </lineage>
</organism>
<sequence>MGTDIHLRAQVRWQGEWHDEVIPDELLGWRNYSVFAALAGVRNSDDVPPIHTPRGLPDDLRGSEQDPAEVADCCHDTSWLTLAELQAYDWEGPAWQGRRSCWTDDGPQEVPIHTFTRHWRQTFLPFLARLGPPEAVRIVFFFDC</sequence>
<evidence type="ECO:0000313" key="1">
    <source>
        <dbReference type="EMBL" id="GAA5533872.1"/>
    </source>
</evidence>
<evidence type="ECO:0000313" key="2">
    <source>
        <dbReference type="Proteomes" id="UP001404956"/>
    </source>
</evidence>
<dbReference type="Proteomes" id="UP001404956">
    <property type="component" value="Unassembled WGS sequence"/>
</dbReference>
<protein>
    <recommendedName>
        <fullName evidence="3">DUF1877 family protein</fullName>
    </recommendedName>
</protein>
<accession>A0ABP9XEX0</accession>
<proteinExistence type="predicted"/>
<dbReference type="RefSeq" id="WP_345454680.1">
    <property type="nucleotide sequence ID" value="NZ_BAABRV010000005.1"/>
</dbReference>
<comment type="caution">
    <text evidence="1">The sequence shown here is derived from an EMBL/GenBank/DDBJ whole genome shotgun (WGS) entry which is preliminary data.</text>
</comment>
<name>A0ABP9XEX0_9DEIO</name>
<reference evidence="1 2" key="1">
    <citation type="submission" date="2024-02" db="EMBL/GenBank/DDBJ databases">
        <title>Deinococcus aluminii NBRC 112889.</title>
        <authorList>
            <person name="Ichikawa N."/>
            <person name="Katano-Makiyama Y."/>
            <person name="Hidaka K."/>
        </authorList>
    </citation>
    <scope>NUCLEOTIDE SEQUENCE [LARGE SCALE GENOMIC DNA]</scope>
    <source>
        <strain evidence="1 2">NBRC 112889</strain>
    </source>
</reference>
<evidence type="ECO:0008006" key="3">
    <source>
        <dbReference type="Google" id="ProtNLM"/>
    </source>
</evidence>
<dbReference type="EMBL" id="BAABRV010000005">
    <property type="protein sequence ID" value="GAA5533872.1"/>
    <property type="molecule type" value="Genomic_DNA"/>
</dbReference>
<gene>
    <name evidence="1" type="ORF">Dalu01_02280</name>
</gene>
<keyword evidence="2" id="KW-1185">Reference proteome</keyword>